<name>A0A917UW65_9MICO</name>
<gene>
    <name evidence="3" type="ORF">GCM10011372_30310</name>
</gene>
<dbReference type="InterPro" id="IPR001173">
    <property type="entry name" value="Glyco_trans_2-like"/>
</dbReference>
<dbReference type="EMBL" id="BMMD01000020">
    <property type="protein sequence ID" value="GGJ89713.1"/>
    <property type="molecule type" value="Genomic_DNA"/>
</dbReference>
<feature type="region of interest" description="Disordered" evidence="1">
    <location>
        <begin position="124"/>
        <end position="174"/>
    </location>
</feature>
<dbReference type="CDD" id="cd00761">
    <property type="entry name" value="Glyco_tranf_GTA_type"/>
    <property type="match status" value="1"/>
</dbReference>
<dbReference type="AlphaFoldDB" id="A0A917UW65"/>
<proteinExistence type="predicted"/>
<dbReference type="Gene3D" id="3.90.550.10">
    <property type="entry name" value="Spore Coat Polysaccharide Biosynthesis Protein SpsA, Chain A"/>
    <property type="match status" value="1"/>
</dbReference>
<evidence type="ECO:0000313" key="3">
    <source>
        <dbReference type="EMBL" id="GGJ89713.1"/>
    </source>
</evidence>
<dbReference type="InterPro" id="IPR029044">
    <property type="entry name" value="Nucleotide-diphossugar_trans"/>
</dbReference>
<comment type="caution">
    <text evidence="3">The sequence shown here is derived from an EMBL/GenBank/DDBJ whole genome shotgun (WGS) entry which is preliminary data.</text>
</comment>
<dbReference type="RefSeq" id="WP_188744249.1">
    <property type="nucleotide sequence ID" value="NZ_BAABFW010000014.1"/>
</dbReference>
<sequence>MNSAQTRLADEIVVADNASVDDTAEVVRAAGARVVAETEPGIWPASARGYDEATGDLILHLGTDSPPAADWIERAEANLIGEDAADILDRKADLLRSASRRTRLATGSTWERCAGPSSPVPGIRGCSAPAWGRAGRRGPSSAPESTATTPPAVRQFPTSRSHIPGGANESSDRTQFRSCEHHAASLARLPAQQCGPGSRRFRGERALGAQEVGRFVV</sequence>
<organism evidence="3 4">
    <name type="scientific">Agromyces bauzanensis</name>
    <dbReference type="NCBI Taxonomy" id="1308924"/>
    <lineage>
        <taxon>Bacteria</taxon>
        <taxon>Bacillati</taxon>
        <taxon>Actinomycetota</taxon>
        <taxon>Actinomycetes</taxon>
        <taxon>Micrococcales</taxon>
        <taxon>Microbacteriaceae</taxon>
        <taxon>Agromyces</taxon>
    </lineage>
</organism>
<protein>
    <recommendedName>
        <fullName evidence="2">Glycosyltransferase 2-like domain-containing protein</fullName>
    </recommendedName>
</protein>
<evidence type="ECO:0000313" key="4">
    <source>
        <dbReference type="Proteomes" id="UP000636956"/>
    </source>
</evidence>
<dbReference type="Proteomes" id="UP000636956">
    <property type="component" value="Unassembled WGS sequence"/>
</dbReference>
<feature type="domain" description="Glycosyltransferase 2-like" evidence="2">
    <location>
        <begin position="4"/>
        <end position="84"/>
    </location>
</feature>
<keyword evidence="4" id="KW-1185">Reference proteome</keyword>
<evidence type="ECO:0000259" key="2">
    <source>
        <dbReference type="Pfam" id="PF00535"/>
    </source>
</evidence>
<evidence type="ECO:0000256" key="1">
    <source>
        <dbReference type="SAM" id="MobiDB-lite"/>
    </source>
</evidence>
<reference evidence="3" key="2">
    <citation type="submission" date="2020-09" db="EMBL/GenBank/DDBJ databases">
        <authorList>
            <person name="Sun Q."/>
            <person name="Zhou Y."/>
        </authorList>
    </citation>
    <scope>NUCLEOTIDE SEQUENCE</scope>
    <source>
        <strain evidence="3">CGMCC 1.8984</strain>
    </source>
</reference>
<dbReference type="SUPFAM" id="SSF53448">
    <property type="entry name" value="Nucleotide-diphospho-sugar transferases"/>
    <property type="match status" value="1"/>
</dbReference>
<accession>A0A917UW65</accession>
<reference evidence="3" key="1">
    <citation type="journal article" date="2014" name="Int. J. Syst. Evol. Microbiol.">
        <title>Complete genome sequence of Corynebacterium casei LMG S-19264T (=DSM 44701T), isolated from a smear-ripened cheese.</title>
        <authorList>
            <consortium name="US DOE Joint Genome Institute (JGI-PGF)"/>
            <person name="Walter F."/>
            <person name="Albersmeier A."/>
            <person name="Kalinowski J."/>
            <person name="Ruckert C."/>
        </authorList>
    </citation>
    <scope>NUCLEOTIDE SEQUENCE</scope>
    <source>
        <strain evidence="3">CGMCC 1.8984</strain>
    </source>
</reference>
<dbReference type="Pfam" id="PF00535">
    <property type="entry name" value="Glycos_transf_2"/>
    <property type="match status" value="1"/>
</dbReference>